<name>A0A3S5ANX9_9PLAT</name>
<gene>
    <name evidence="1" type="ORF">PXEA_LOCUS14811</name>
</gene>
<accession>A0A3S5ANX9</accession>
<evidence type="ECO:0000313" key="1">
    <source>
        <dbReference type="EMBL" id="VEL21371.1"/>
    </source>
</evidence>
<dbReference type="OrthoDB" id="6287308at2759"/>
<feature type="non-terminal residue" evidence="1">
    <location>
        <position position="1"/>
    </location>
</feature>
<proteinExistence type="predicted"/>
<comment type="caution">
    <text evidence="1">The sequence shown here is derived from an EMBL/GenBank/DDBJ whole genome shotgun (WGS) entry which is preliminary data.</text>
</comment>
<reference evidence="1" key="1">
    <citation type="submission" date="2018-11" db="EMBL/GenBank/DDBJ databases">
        <authorList>
            <consortium name="Pathogen Informatics"/>
        </authorList>
    </citation>
    <scope>NUCLEOTIDE SEQUENCE</scope>
</reference>
<dbReference type="GO" id="GO:0004842">
    <property type="term" value="F:ubiquitin-protein transferase activity"/>
    <property type="evidence" value="ECO:0007669"/>
    <property type="project" value="InterPro"/>
</dbReference>
<dbReference type="EMBL" id="CAAALY010050937">
    <property type="protein sequence ID" value="VEL21371.1"/>
    <property type="molecule type" value="Genomic_DNA"/>
</dbReference>
<dbReference type="InterPro" id="IPR035983">
    <property type="entry name" value="Hect_E3_ubiquitin_ligase"/>
</dbReference>
<keyword evidence="2" id="KW-1185">Reference proteome</keyword>
<organism evidence="1 2">
    <name type="scientific">Protopolystoma xenopodis</name>
    <dbReference type="NCBI Taxonomy" id="117903"/>
    <lineage>
        <taxon>Eukaryota</taxon>
        <taxon>Metazoa</taxon>
        <taxon>Spiralia</taxon>
        <taxon>Lophotrochozoa</taxon>
        <taxon>Platyhelminthes</taxon>
        <taxon>Monogenea</taxon>
        <taxon>Polyopisthocotylea</taxon>
        <taxon>Polystomatidea</taxon>
        <taxon>Polystomatidae</taxon>
        <taxon>Protopolystoma</taxon>
    </lineage>
</organism>
<dbReference type="Proteomes" id="UP000784294">
    <property type="component" value="Unassembled WGS sequence"/>
</dbReference>
<evidence type="ECO:0000313" key="2">
    <source>
        <dbReference type="Proteomes" id="UP000784294"/>
    </source>
</evidence>
<dbReference type="SUPFAM" id="SSF56204">
    <property type="entry name" value="Hect, E3 ligase catalytic domain"/>
    <property type="match status" value="1"/>
</dbReference>
<protein>
    <submittedName>
        <fullName evidence="1">Uncharacterized protein</fullName>
    </submittedName>
</protein>
<sequence length="222" mass="24192">IAHHILAVRLTSQLLPTSHDSDQTTTSLFPPNDIARASTCTPSKSNFALPQNGPCGFEPSILSEIHFSLGFHRDDPIWPHLETTTRRINTEGCYTPSTQRSNCPIKNGLLENGKDLSPDMNLNLAQAHLDAHLAVGQPLPNCLHCLPGCPENRPLELVNPPPAHYWFPHRVWKVRLIGESVDDCGGGFSECIAEMCDELQQPHLTGLPILVPAGQVAGIGPL</sequence>
<dbReference type="AlphaFoldDB" id="A0A3S5ANX9"/>